<feature type="region of interest" description="Disordered" evidence="5">
    <location>
        <begin position="64"/>
        <end position="100"/>
    </location>
</feature>
<dbReference type="Proteomes" id="UP000296355">
    <property type="component" value="Segment"/>
</dbReference>
<proteinExistence type="inferred from homology"/>
<name>A0A0R5Z2P9_9GAMA</name>
<evidence type="ECO:0000256" key="2">
    <source>
        <dbReference type="ARBA" id="ARBA00022562"/>
    </source>
</evidence>
<keyword evidence="3 4" id="KW-0946">Virion</keyword>
<evidence type="ECO:0000313" key="7">
    <source>
        <dbReference type="Proteomes" id="UP000296355"/>
    </source>
</evidence>
<dbReference type="GO" id="GO:0019028">
    <property type="term" value="C:viral capsid"/>
    <property type="evidence" value="ECO:0007669"/>
    <property type="project" value="UniProtKB-UniRule"/>
</dbReference>
<comment type="similarity">
    <text evidence="4">Belongs to the herpesviridae small capsomere-interacting protein family.</text>
</comment>
<accession>A0A0R5Z2P9</accession>
<comment type="function">
    <text evidence="4">Participates in the assembly of the infectious particles by decorating the outer surface of the capsid shell and thus forming a layer between the capsid and the tegument. Complexes composed of the major capsid protein and small capsomere-interacting protein/SCP assemble together in the host cytoplasm and are translocated to the nucleus, where they accumulate and participate in capsid assembly.</text>
</comment>
<evidence type="ECO:0000256" key="4">
    <source>
        <dbReference type="HAMAP-Rule" id="MF_04022"/>
    </source>
</evidence>
<dbReference type="GO" id="GO:0042025">
    <property type="term" value="C:host cell nucleus"/>
    <property type="evidence" value="ECO:0007669"/>
    <property type="project" value="UniProtKB-SubCell"/>
</dbReference>
<gene>
    <name evidence="4" type="primary">SCP</name>
</gene>
<comment type="subunit">
    <text evidence="4">Interacts with the major capsid protein/MCP.</text>
</comment>
<keyword evidence="7" id="KW-1185">Reference proteome</keyword>
<evidence type="ECO:0000256" key="5">
    <source>
        <dbReference type="SAM" id="MobiDB-lite"/>
    </source>
</evidence>
<protein>
    <recommendedName>
        <fullName evidence="4">Small capsomere-interacting protein</fullName>
    </recommendedName>
</protein>
<dbReference type="HAMAP" id="MF_04022">
    <property type="entry name" value="HSV_SCP_gammahv"/>
    <property type="match status" value="1"/>
</dbReference>
<dbReference type="EMBL" id="KP136799">
    <property type="protein sequence ID" value="AJG42992.1"/>
    <property type="molecule type" value="Genomic_DNA"/>
</dbReference>
<feature type="compositionally biased region" description="Polar residues" evidence="5">
    <location>
        <begin position="79"/>
        <end position="98"/>
    </location>
</feature>
<organism evidence="6 7">
    <name type="scientific">phocid gammaherpesvirus 3</name>
    <dbReference type="NCBI Taxonomy" id="2560643"/>
    <lineage>
        <taxon>Viruses</taxon>
        <taxon>Duplodnaviria</taxon>
        <taxon>Heunggongvirae</taxon>
        <taxon>Peploviricota</taxon>
        <taxon>Herviviricetes</taxon>
        <taxon>Herpesvirales</taxon>
        <taxon>Orthoherpesviridae</taxon>
        <taxon>Gammaherpesvirinae</taxon>
        <taxon>Percavirus</taxon>
        <taxon>Percavirus phocidgamma3</taxon>
    </lineage>
</organism>
<feature type="region of interest" description="Disordered" evidence="5">
    <location>
        <begin position="1"/>
        <end position="36"/>
    </location>
</feature>
<keyword evidence="2 4" id="KW-1048">Host nucleus</keyword>
<evidence type="ECO:0000256" key="1">
    <source>
        <dbReference type="ARBA" id="ARBA00022561"/>
    </source>
</evidence>
<dbReference type="InterPro" id="IPR009299">
    <property type="entry name" value="Herpes_capsid"/>
</dbReference>
<comment type="subcellular location">
    <subcellularLocation>
        <location evidence="4">Virion</location>
    </subcellularLocation>
    <subcellularLocation>
        <location evidence="4">Host nucleus</location>
    </subcellularLocation>
</comment>
<evidence type="ECO:0000313" key="6">
    <source>
        <dbReference type="EMBL" id="AJG42992.1"/>
    </source>
</evidence>
<sequence length="147" mass="16107">MSGAALKDPIVQDRLEDSTANPSVTQQLQKLPRGTRNDQDFAKIQKLYLTFLLSRQHYDEITNKNLGVRRKKHLEAKKQTGQGSQPISAQSLAQPTQPSISSSLFSLDASRVPASMESSIVVLPGEEPSTESAELLSTKRTSSGKKK</sequence>
<reference evidence="6" key="1">
    <citation type="submission" date="2014-11" db="EMBL/GenBank/DDBJ databases">
        <title>Gammaherpesviruses are widespread among seal species in Canada.</title>
        <authorList>
            <person name="Bellehumeur C."/>
            <person name="Nielsen O."/>
            <person name="Measures L."/>
            <person name="Harwood L."/>
            <person name="Boyle B."/>
            <person name="Gagnon C.A."/>
        </authorList>
    </citation>
    <scope>NUCLEOTIDE SEQUENCE [LARGE SCALE GENOMIC DNA]</scope>
    <source>
        <strain evidence="6">FMV04-1493874</strain>
    </source>
</reference>
<feature type="compositionally biased region" description="Polar residues" evidence="5">
    <location>
        <begin position="18"/>
        <end position="29"/>
    </location>
</feature>
<feature type="region of interest" description="Disordered" evidence="5">
    <location>
        <begin position="120"/>
        <end position="147"/>
    </location>
</feature>
<keyword evidence="1 4" id="KW-0167">Capsid protein</keyword>
<evidence type="ECO:0000256" key="3">
    <source>
        <dbReference type="ARBA" id="ARBA00022844"/>
    </source>
</evidence>
<dbReference type="GO" id="GO:0016032">
    <property type="term" value="P:viral process"/>
    <property type="evidence" value="ECO:0007669"/>
    <property type="project" value="UniProtKB-UniRule"/>
</dbReference>
<dbReference type="Pfam" id="PF06112">
    <property type="entry name" value="Herpes_capsid"/>
    <property type="match status" value="1"/>
</dbReference>